<dbReference type="EMBL" id="QSJD01000057">
    <property type="protein sequence ID" value="RHD41438.1"/>
    <property type="molecule type" value="Genomic_DNA"/>
</dbReference>
<keyword evidence="1" id="KW-0012">Acyltransferase</keyword>
<name>A0A174TLU4_9BACE</name>
<dbReference type="RefSeq" id="WP_055173644.1">
    <property type="nucleotide sequence ID" value="NZ_CAXSUM010000017.1"/>
</dbReference>
<dbReference type="AlphaFoldDB" id="A0A174TLU4"/>
<gene>
    <name evidence="1" type="primary">wcfA</name>
    <name evidence="3" type="ORF">DW794_21230</name>
    <name evidence="1" type="ORF">ERS852494_03983</name>
    <name evidence="2" type="ORF">Q4469_22260</name>
</gene>
<organism evidence="1 4">
    <name type="scientific">Bacteroides caccae</name>
    <dbReference type="NCBI Taxonomy" id="47678"/>
    <lineage>
        <taxon>Bacteria</taxon>
        <taxon>Pseudomonadati</taxon>
        <taxon>Bacteroidota</taxon>
        <taxon>Bacteroidia</taxon>
        <taxon>Bacteroidales</taxon>
        <taxon>Bacteroidaceae</taxon>
        <taxon>Bacteroides</taxon>
    </lineage>
</organism>
<dbReference type="InterPro" id="IPR001451">
    <property type="entry name" value="Hexapep"/>
</dbReference>
<dbReference type="Pfam" id="PF00132">
    <property type="entry name" value="Hexapep"/>
    <property type="match status" value="1"/>
</dbReference>
<dbReference type="Gene3D" id="2.160.10.10">
    <property type="entry name" value="Hexapeptide repeat proteins"/>
    <property type="match status" value="1"/>
</dbReference>
<evidence type="ECO:0000313" key="1">
    <source>
        <dbReference type="EMBL" id="CUQ11063.1"/>
    </source>
</evidence>
<dbReference type="PANTHER" id="PTHR23416">
    <property type="entry name" value="SIALIC ACID SYNTHASE-RELATED"/>
    <property type="match status" value="1"/>
</dbReference>
<proteinExistence type="predicted"/>
<dbReference type="EMBL" id="JAUONL010000039">
    <property type="protein sequence ID" value="MDO6360370.1"/>
    <property type="molecule type" value="Genomic_DNA"/>
</dbReference>
<reference evidence="2" key="3">
    <citation type="submission" date="2023-07" db="EMBL/GenBank/DDBJ databases">
        <title>Whole Genome Sequencing of Colonoscopy isolates.</title>
        <authorList>
            <person name="Surve S.V."/>
            <person name="Valls R.A."/>
            <person name="Barrak K.E."/>
            <person name="Gardner T.B."/>
            <person name="O'Toole G.A."/>
        </authorList>
    </citation>
    <scope>NUCLEOTIDE SEQUENCE</scope>
    <source>
        <strain evidence="2">GP0119</strain>
    </source>
</reference>
<dbReference type="Proteomes" id="UP001170023">
    <property type="component" value="Unassembled WGS sequence"/>
</dbReference>
<sequence length="170" mass="18607">MDVYKKGSIRPTVNLKVRILLLLYSISPFNKISYLRNSLLRSLHLPLSTSITKGFFCLSYNLSVGENTGLGDTYIRNIAMVTIGENCSFSYRNMILTGTHDISDYSTIIAKPVVIGDNTWITSNVTILPGVTIGSNTIIGAGSVVSRDIPSGVFAAGNPCRVIKRIDFRK</sequence>
<evidence type="ECO:0000313" key="4">
    <source>
        <dbReference type="Proteomes" id="UP000095657"/>
    </source>
</evidence>
<keyword evidence="1" id="KW-0808">Transferase</keyword>
<evidence type="ECO:0000313" key="3">
    <source>
        <dbReference type="EMBL" id="RHD41438.1"/>
    </source>
</evidence>
<dbReference type="SUPFAM" id="SSF51161">
    <property type="entry name" value="Trimeric LpxA-like enzymes"/>
    <property type="match status" value="1"/>
</dbReference>
<dbReference type="EC" id="2.3.1.18" evidence="1"/>
<protein>
    <submittedName>
        <fullName evidence="1">Acetyl transferase</fullName>
        <ecNumber evidence="1">2.3.1.18</ecNumber>
    </submittedName>
    <submittedName>
        <fullName evidence="3">Acyltransferase</fullName>
    </submittedName>
    <submittedName>
        <fullName evidence="2">DapH/DapD/GlmU-related protein</fullName>
    </submittedName>
</protein>
<dbReference type="GO" id="GO:0008870">
    <property type="term" value="F:galactoside O-acetyltransferase activity"/>
    <property type="evidence" value="ECO:0007669"/>
    <property type="project" value="UniProtKB-EC"/>
</dbReference>
<reference evidence="3 5" key="2">
    <citation type="submission" date="2018-08" db="EMBL/GenBank/DDBJ databases">
        <title>A genome reference for cultivated species of the human gut microbiota.</title>
        <authorList>
            <person name="Zou Y."/>
            <person name="Xue W."/>
            <person name="Luo G."/>
        </authorList>
    </citation>
    <scope>NUCLEOTIDE SEQUENCE [LARGE SCALE GENOMIC DNA]</scope>
    <source>
        <strain evidence="3 5">AM31-16AC</strain>
    </source>
</reference>
<reference evidence="1 4" key="1">
    <citation type="submission" date="2015-09" db="EMBL/GenBank/DDBJ databases">
        <authorList>
            <consortium name="Pathogen Informatics"/>
        </authorList>
    </citation>
    <scope>NUCLEOTIDE SEQUENCE [LARGE SCALE GENOMIC DNA]</scope>
    <source>
        <strain evidence="1 4">2789STDY5834880</strain>
    </source>
</reference>
<evidence type="ECO:0000313" key="5">
    <source>
        <dbReference type="Proteomes" id="UP000284689"/>
    </source>
</evidence>
<dbReference type="Proteomes" id="UP000095657">
    <property type="component" value="Unassembled WGS sequence"/>
</dbReference>
<dbReference type="EMBL" id="CZAI01000012">
    <property type="protein sequence ID" value="CUQ11063.1"/>
    <property type="molecule type" value="Genomic_DNA"/>
</dbReference>
<dbReference type="Proteomes" id="UP000284689">
    <property type="component" value="Unassembled WGS sequence"/>
</dbReference>
<evidence type="ECO:0000313" key="2">
    <source>
        <dbReference type="EMBL" id="MDO6360370.1"/>
    </source>
</evidence>
<dbReference type="InterPro" id="IPR051159">
    <property type="entry name" value="Hexapeptide_acetyltransf"/>
</dbReference>
<accession>A0A174TLU4</accession>
<dbReference type="STRING" id="47678.ERS852494_03983"/>
<dbReference type="InterPro" id="IPR011004">
    <property type="entry name" value="Trimer_LpxA-like_sf"/>
</dbReference>